<feature type="region of interest" description="Disordered" evidence="2">
    <location>
        <begin position="117"/>
        <end position="212"/>
    </location>
</feature>
<dbReference type="AlphaFoldDB" id="A0A8H4ARZ2"/>
<protein>
    <recommendedName>
        <fullName evidence="4">Yeast cell wall synthesis Kre9/Knh1-like N-terminal domain-containing protein</fullName>
    </recommendedName>
</protein>
<evidence type="ECO:0000256" key="2">
    <source>
        <dbReference type="SAM" id="MobiDB-lite"/>
    </source>
</evidence>
<dbReference type="EMBL" id="WTPW01000282">
    <property type="protein sequence ID" value="KAF0526965.1"/>
    <property type="molecule type" value="Genomic_DNA"/>
</dbReference>
<dbReference type="InterPro" id="IPR018466">
    <property type="entry name" value="Kre9/Knh1-like_N"/>
</dbReference>
<feature type="compositionally biased region" description="Low complexity" evidence="2">
    <location>
        <begin position="117"/>
        <end position="178"/>
    </location>
</feature>
<feature type="signal peptide" evidence="3">
    <location>
        <begin position="1"/>
        <end position="20"/>
    </location>
</feature>
<evidence type="ECO:0000256" key="3">
    <source>
        <dbReference type="SAM" id="SignalP"/>
    </source>
</evidence>
<evidence type="ECO:0000256" key="1">
    <source>
        <dbReference type="ARBA" id="ARBA00022729"/>
    </source>
</evidence>
<gene>
    <name evidence="5" type="ORF">F8M41_013846</name>
</gene>
<feature type="compositionally biased region" description="Low complexity" evidence="2">
    <location>
        <begin position="186"/>
        <end position="212"/>
    </location>
</feature>
<reference evidence="5 6" key="1">
    <citation type="journal article" date="2019" name="Environ. Microbiol.">
        <title>At the nexus of three kingdoms: the genome of the mycorrhizal fungus Gigaspora margarita provides insights into plant, endobacterial and fungal interactions.</title>
        <authorList>
            <person name="Venice F."/>
            <person name="Ghignone S."/>
            <person name="Salvioli di Fossalunga A."/>
            <person name="Amselem J."/>
            <person name="Novero M."/>
            <person name="Xianan X."/>
            <person name="Sedzielewska Toro K."/>
            <person name="Morin E."/>
            <person name="Lipzen A."/>
            <person name="Grigoriev I.V."/>
            <person name="Henrissat B."/>
            <person name="Martin F.M."/>
            <person name="Bonfante P."/>
        </authorList>
    </citation>
    <scope>NUCLEOTIDE SEQUENCE [LARGE SCALE GENOMIC DNA]</scope>
    <source>
        <strain evidence="5 6">BEG34</strain>
    </source>
</reference>
<sequence length="242" mass="23451">MSRIIYFLTLFLAFIGATYAQVSAINTPSGSVANGAMITITWSYTPQANALPGTLSVIDNTTKNTVIISSSITLSTQSYQWTVNVPPGTYYLALNDGSGDKYSGTFTVFQAGGAAPAASGAAAPAPSGGAAPAPAPAQSGAPAGGAPAASGAAPSAAAPASPAQPSPAAQQPSSQPASPAQPSPKAPSASSGASNASPSSSGKSTSSPTTAPTSDAAISFTGSSIKLLFSLIVVAAAMVHFA</sequence>
<keyword evidence="6" id="KW-1185">Reference proteome</keyword>
<evidence type="ECO:0000313" key="5">
    <source>
        <dbReference type="EMBL" id="KAF0526965.1"/>
    </source>
</evidence>
<organism evidence="5 6">
    <name type="scientific">Gigaspora margarita</name>
    <dbReference type="NCBI Taxonomy" id="4874"/>
    <lineage>
        <taxon>Eukaryota</taxon>
        <taxon>Fungi</taxon>
        <taxon>Fungi incertae sedis</taxon>
        <taxon>Mucoromycota</taxon>
        <taxon>Glomeromycotina</taxon>
        <taxon>Glomeromycetes</taxon>
        <taxon>Diversisporales</taxon>
        <taxon>Gigasporaceae</taxon>
        <taxon>Gigaspora</taxon>
    </lineage>
</organism>
<accession>A0A8H4ARZ2</accession>
<feature type="chain" id="PRO_5034411922" description="Yeast cell wall synthesis Kre9/Knh1-like N-terminal domain-containing protein" evidence="3">
    <location>
        <begin position="21"/>
        <end position="242"/>
    </location>
</feature>
<name>A0A8H4ARZ2_GIGMA</name>
<keyword evidence="1 3" id="KW-0732">Signal</keyword>
<dbReference type="Proteomes" id="UP000439903">
    <property type="component" value="Unassembled WGS sequence"/>
</dbReference>
<dbReference type="Pfam" id="PF10342">
    <property type="entry name" value="Kre9_KNH"/>
    <property type="match status" value="1"/>
</dbReference>
<evidence type="ECO:0000313" key="6">
    <source>
        <dbReference type="Proteomes" id="UP000439903"/>
    </source>
</evidence>
<evidence type="ECO:0000259" key="4">
    <source>
        <dbReference type="Pfam" id="PF10342"/>
    </source>
</evidence>
<dbReference type="OrthoDB" id="2317675at2759"/>
<feature type="domain" description="Yeast cell wall synthesis Kre9/Knh1-like N-terminal" evidence="4">
    <location>
        <begin position="31"/>
        <end position="108"/>
    </location>
</feature>
<comment type="caution">
    <text evidence="5">The sequence shown here is derived from an EMBL/GenBank/DDBJ whole genome shotgun (WGS) entry which is preliminary data.</text>
</comment>
<proteinExistence type="predicted"/>